<keyword evidence="4" id="KW-1185">Reference proteome</keyword>
<dbReference type="AlphaFoldDB" id="A0A5R9LFV2"/>
<dbReference type="GO" id="GO:0016811">
    <property type="term" value="F:hydrolase activity, acting on carbon-nitrogen (but not peptide) bonds, in linear amides"/>
    <property type="evidence" value="ECO:0007669"/>
    <property type="project" value="TreeGrafter"/>
</dbReference>
<feature type="domain" description="CN hydrolase" evidence="2">
    <location>
        <begin position="4"/>
        <end position="259"/>
    </location>
</feature>
<evidence type="ECO:0000259" key="2">
    <source>
        <dbReference type="PROSITE" id="PS50263"/>
    </source>
</evidence>
<dbReference type="InterPro" id="IPR050345">
    <property type="entry name" value="Aliph_Amidase/BUP"/>
</dbReference>
<sequence length="305" mass="33696">MSQITIASITLPAYYDKARNLSNLLKWMKRAADSSADLVVFPEQVLQGYLPDTLSWNGDVVSWQMAQAEVIPHGESVRALLTKAHSLNIHVVFGMTEHHPQHDEVLFNSAVLAGPDGLIGVYRKVHQPGDEKHVYYPGSDFPVFDTALGRIGMLICYDKVFPESTRELALKGADIMIMPTAWGYSGDGSLGDADPMVDSYTLFGRIRALENQCWMIESNLCGQHGNLHYHGHSRIINPRGNIIADSGSEEGMALATVDVRADIRAARSTDYLGYFFLKDYVPVSAPASPLTVFNRHAQPLGESYE</sequence>
<dbReference type="SUPFAM" id="SSF56317">
    <property type="entry name" value="Carbon-nitrogen hydrolase"/>
    <property type="match status" value="1"/>
</dbReference>
<evidence type="ECO:0000313" key="3">
    <source>
        <dbReference type="EMBL" id="TLV15620.1"/>
    </source>
</evidence>
<evidence type="ECO:0000313" key="4">
    <source>
        <dbReference type="Proteomes" id="UP000307430"/>
    </source>
</evidence>
<dbReference type="PROSITE" id="PS50263">
    <property type="entry name" value="CN_HYDROLASE"/>
    <property type="match status" value="1"/>
</dbReference>
<organism evidence="3 4">
    <name type="scientific">Klebsiella indica</name>
    <dbReference type="NCBI Taxonomy" id="2582917"/>
    <lineage>
        <taxon>Bacteria</taxon>
        <taxon>Pseudomonadati</taxon>
        <taxon>Pseudomonadota</taxon>
        <taxon>Gammaproteobacteria</taxon>
        <taxon>Enterobacterales</taxon>
        <taxon>Enterobacteriaceae</taxon>
        <taxon>Klebsiella/Raoultella group</taxon>
        <taxon>Klebsiella</taxon>
    </lineage>
</organism>
<gene>
    <name evidence="3" type="ORF">FE839_14560</name>
</gene>
<keyword evidence="1 3" id="KW-0378">Hydrolase</keyword>
<dbReference type="Proteomes" id="UP000307430">
    <property type="component" value="Unassembled WGS sequence"/>
</dbReference>
<proteinExistence type="predicted"/>
<dbReference type="CDD" id="cd07197">
    <property type="entry name" value="nitrilase"/>
    <property type="match status" value="1"/>
</dbReference>
<dbReference type="Pfam" id="PF00795">
    <property type="entry name" value="CN_hydrolase"/>
    <property type="match status" value="1"/>
</dbReference>
<dbReference type="InterPro" id="IPR036526">
    <property type="entry name" value="C-N_Hydrolase_sf"/>
</dbReference>
<reference evidence="3 4" key="1">
    <citation type="submission" date="2019-05" db="EMBL/GenBank/DDBJ databases">
        <title>Genome sequence of Klebsiella sp strain TOUT106.</title>
        <authorList>
            <person name="Rahi P."/>
            <person name="Chaudhari D."/>
        </authorList>
    </citation>
    <scope>NUCLEOTIDE SEQUENCE [LARGE SCALE GENOMIC DNA]</scope>
    <source>
        <strain evidence="3 4">TOUT106</strain>
    </source>
</reference>
<protein>
    <submittedName>
        <fullName evidence="3">Carbon-nitrogen hydrolase family protein</fullName>
    </submittedName>
</protein>
<evidence type="ECO:0000256" key="1">
    <source>
        <dbReference type="ARBA" id="ARBA00022801"/>
    </source>
</evidence>
<name>A0A5R9LFV2_9ENTR</name>
<dbReference type="EMBL" id="VCHQ01000018">
    <property type="protein sequence ID" value="TLV15620.1"/>
    <property type="molecule type" value="Genomic_DNA"/>
</dbReference>
<dbReference type="Gene3D" id="3.60.110.10">
    <property type="entry name" value="Carbon-nitrogen hydrolase"/>
    <property type="match status" value="1"/>
</dbReference>
<dbReference type="PANTHER" id="PTHR43674">
    <property type="entry name" value="NITRILASE C965.09-RELATED"/>
    <property type="match status" value="1"/>
</dbReference>
<dbReference type="PANTHER" id="PTHR43674:SF16">
    <property type="entry name" value="CARBON-NITROGEN FAMILY, PUTATIVE (AFU_ORTHOLOGUE AFUA_5G02350)-RELATED"/>
    <property type="match status" value="1"/>
</dbReference>
<dbReference type="RefSeq" id="WP_138361521.1">
    <property type="nucleotide sequence ID" value="NZ_JBCIVH010000056.1"/>
</dbReference>
<accession>A0A5R9LFV2</accession>
<comment type="caution">
    <text evidence="3">The sequence shown here is derived from an EMBL/GenBank/DDBJ whole genome shotgun (WGS) entry which is preliminary data.</text>
</comment>
<dbReference type="InterPro" id="IPR003010">
    <property type="entry name" value="C-N_Hydrolase"/>
</dbReference>